<dbReference type="Proteomes" id="UP000075391">
    <property type="component" value="Unassembled WGS sequence"/>
</dbReference>
<dbReference type="SUPFAM" id="SSF53300">
    <property type="entry name" value="vWA-like"/>
    <property type="match status" value="1"/>
</dbReference>
<evidence type="ECO:0000313" key="3">
    <source>
        <dbReference type="Proteomes" id="UP000075391"/>
    </source>
</evidence>
<dbReference type="RefSeq" id="WP_063242856.1">
    <property type="nucleotide sequence ID" value="NZ_LUKF01000003.1"/>
</dbReference>
<dbReference type="AlphaFoldDB" id="A0A150WU12"/>
<proteinExistence type="predicted"/>
<feature type="signal peptide" evidence="1">
    <location>
        <begin position="1"/>
        <end position="19"/>
    </location>
</feature>
<reference evidence="2 3" key="1">
    <citation type="submission" date="2016-03" db="EMBL/GenBank/DDBJ databases">
        <authorList>
            <person name="Ploux O."/>
        </authorList>
    </citation>
    <scope>NUCLEOTIDE SEQUENCE [LARGE SCALE GENOMIC DNA]</scope>
    <source>
        <strain evidence="2 3">BER2</strain>
    </source>
</reference>
<dbReference type="OrthoDB" id="177272at2"/>
<protein>
    <recommendedName>
        <fullName evidence="4">VWFA domain-containing protein</fullName>
    </recommendedName>
</protein>
<name>A0A150WU12_BDEBC</name>
<keyword evidence="1" id="KW-0732">Signal</keyword>
<sequence length="357" mass="39190">MYNQVARKAIMMASAVAMLASCSKGTDSFSLLKDGADYKQQAVFIPKKIDILWVIDNSGSMETSQNNLASNFQSFINRFNQYNYDFHMAVTTTDAWEKQFDSSSVKARIRDGARLETSPGNYVTTSSGVFVMDKQTANLSNVFSTNIKQGTLGNGDERAFESFKQSLLEPFNSNFRREEAFLAVIIVSDEEDFSGSSQSAFEDASKNYTVQSYVDFLDSFTNAATNGKNYSVNVISVPDSACKTQLSTDGFQRKISTRLPQLADLTGGVKGSLCSNFGDTLELISDSIIQLSAVFKLSREPQVDTIRVTVDGVAVSNDVNNGWTYNASDLTITFHGTSVPGANANIQIDYYPKSIKL</sequence>
<gene>
    <name evidence="2" type="ORF">AZI85_14600</name>
</gene>
<evidence type="ECO:0000256" key="1">
    <source>
        <dbReference type="SAM" id="SignalP"/>
    </source>
</evidence>
<accession>A0A150WU12</accession>
<comment type="caution">
    <text evidence="2">The sequence shown here is derived from an EMBL/GenBank/DDBJ whole genome shotgun (WGS) entry which is preliminary data.</text>
</comment>
<dbReference type="InterPro" id="IPR036465">
    <property type="entry name" value="vWFA_dom_sf"/>
</dbReference>
<organism evidence="2 3">
    <name type="scientific">Bdellovibrio bacteriovorus</name>
    <dbReference type="NCBI Taxonomy" id="959"/>
    <lineage>
        <taxon>Bacteria</taxon>
        <taxon>Pseudomonadati</taxon>
        <taxon>Bdellovibrionota</taxon>
        <taxon>Bdellovibrionia</taxon>
        <taxon>Bdellovibrionales</taxon>
        <taxon>Pseudobdellovibrionaceae</taxon>
        <taxon>Bdellovibrio</taxon>
    </lineage>
</organism>
<evidence type="ECO:0000313" key="2">
    <source>
        <dbReference type="EMBL" id="KYG69933.1"/>
    </source>
</evidence>
<dbReference type="Gene3D" id="3.40.50.410">
    <property type="entry name" value="von Willebrand factor, type A domain"/>
    <property type="match status" value="1"/>
</dbReference>
<evidence type="ECO:0008006" key="4">
    <source>
        <dbReference type="Google" id="ProtNLM"/>
    </source>
</evidence>
<dbReference type="EMBL" id="LUKF01000003">
    <property type="protein sequence ID" value="KYG69933.1"/>
    <property type="molecule type" value="Genomic_DNA"/>
</dbReference>
<dbReference type="PROSITE" id="PS51257">
    <property type="entry name" value="PROKAR_LIPOPROTEIN"/>
    <property type="match status" value="1"/>
</dbReference>
<feature type="chain" id="PRO_5007573418" description="VWFA domain-containing protein" evidence="1">
    <location>
        <begin position="20"/>
        <end position="357"/>
    </location>
</feature>